<evidence type="ECO:0000313" key="24">
    <source>
        <dbReference type="Proteomes" id="UP001108240"/>
    </source>
</evidence>
<evidence type="ECO:0000256" key="17">
    <source>
        <dbReference type="PIRSR" id="PIRSR002512-1"/>
    </source>
</evidence>
<feature type="disulfide bond" evidence="17">
    <location>
        <begin position="611"/>
        <end position="616"/>
    </location>
</feature>
<feature type="disulfide bond" evidence="17">
    <location>
        <begin position="54"/>
        <end position="64"/>
    </location>
</feature>
<dbReference type="InterPro" id="IPR012896">
    <property type="entry name" value="Integrin_bsu_tail"/>
</dbReference>
<dbReference type="Pfam" id="PF07965">
    <property type="entry name" value="Integrin_B_tail"/>
    <property type="match status" value="1"/>
</dbReference>
<dbReference type="PROSITE" id="PS00243">
    <property type="entry name" value="I_EGF_1"/>
    <property type="match status" value="1"/>
</dbReference>
<keyword evidence="7" id="KW-0732">Signal</keyword>
<keyword evidence="8" id="KW-0677">Repeat</keyword>
<dbReference type="GO" id="GO:0008305">
    <property type="term" value="C:integrin complex"/>
    <property type="evidence" value="ECO:0007669"/>
    <property type="project" value="TreeGrafter"/>
</dbReference>
<evidence type="ECO:0000256" key="7">
    <source>
        <dbReference type="ARBA" id="ARBA00022729"/>
    </source>
</evidence>
<organism evidence="23 24">
    <name type="scientific">Cyprinus carpio carpio</name>
    <dbReference type="NCBI Taxonomy" id="630221"/>
    <lineage>
        <taxon>Eukaryota</taxon>
        <taxon>Metazoa</taxon>
        <taxon>Chordata</taxon>
        <taxon>Craniata</taxon>
        <taxon>Vertebrata</taxon>
        <taxon>Euteleostomi</taxon>
        <taxon>Actinopterygii</taxon>
        <taxon>Neopterygii</taxon>
        <taxon>Teleostei</taxon>
        <taxon>Ostariophysi</taxon>
        <taxon>Cypriniformes</taxon>
        <taxon>Cyprinidae</taxon>
        <taxon>Cyprininae</taxon>
        <taxon>Cyprinus</taxon>
    </lineage>
</organism>
<dbReference type="Pfam" id="PF17205">
    <property type="entry name" value="PSI_integrin"/>
    <property type="match status" value="1"/>
</dbReference>
<keyword evidence="16" id="KW-0325">Glycoprotein</keyword>
<dbReference type="PANTHER" id="PTHR10082:SF15">
    <property type="entry name" value="INTEGRIN BETA-2"/>
    <property type="match status" value="1"/>
</dbReference>
<dbReference type="SMART" id="SM00423">
    <property type="entry name" value="PSI"/>
    <property type="match status" value="1"/>
</dbReference>
<dbReference type="SUPFAM" id="SSF53300">
    <property type="entry name" value="vWA-like"/>
    <property type="match status" value="1"/>
</dbReference>
<feature type="disulfide bond" evidence="17">
    <location>
        <begin position="465"/>
        <end position="469"/>
    </location>
</feature>
<accession>A0A9J8CP65</accession>
<dbReference type="GO" id="GO:0046872">
    <property type="term" value="F:metal ion binding"/>
    <property type="evidence" value="ECO:0007669"/>
    <property type="project" value="UniProtKB-KW"/>
</dbReference>
<dbReference type="GO" id="GO:0001540">
    <property type="term" value="F:amyloid-beta binding"/>
    <property type="evidence" value="ECO:0007669"/>
    <property type="project" value="TreeGrafter"/>
</dbReference>
<dbReference type="Gene3D" id="3.40.50.410">
    <property type="entry name" value="von Willebrand factor, type A domain"/>
    <property type="match status" value="1"/>
</dbReference>
<dbReference type="SUPFAM" id="SSF69179">
    <property type="entry name" value="Integrin domains"/>
    <property type="match status" value="1"/>
</dbReference>
<feature type="domain" description="Integrin beta subunit VWA" evidence="20">
    <location>
        <begin position="53"/>
        <end position="467"/>
    </location>
</feature>
<reference evidence="23" key="2">
    <citation type="submission" date="2025-09" db="UniProtKB">
        <authorList>
            <consortium name="Ensembl"/>
        </authorList>
    </citation>
    <scope>IDENTIFICATION</scope>
</reference>
<evidence type="ECO:0000256" key="18">
    <source>
        <dbReference type="RuleBase" id="RU000633"/>
    </source>
</evidence>
<dbReference type="InterPro" id="IPR002369">
    <property type="entry name" value="Integrin_bsu_VWA"/>
</dbReference>
<evidence type="ECO:0000256" key="5">
    <source>
        <dbReference type="ARBA" id="ARBA00022692"/>
    </source>
</evidence>
<dbReference type="GO" id="GO:0019901">
    <property type="term" value="F:protein kinase binding"/>
    <property type="evidence" value="ECO:0007669"/>
    <property type="project" value="TreeGrafter"/>
</dbReference>
<feature type="disulfide bond" evidence="17">
    <location>
        <begin position="580"/>
        <end position="589"/>
    </location>
</feature>
<feature type="disulfide bond" evidence="17">
    <location>
        <begin position="554"/>
        <end position="559"/>
    </location>
</feature>
<evidence type="ECO:0000256" key="15">
    <source>
        <dbReference type="ARBA" id="ARBA00023157"/>
    </source>
</evidence>
<keyword evidence="15 17" id="KW-1015">Disulfide bond</keyword>
<dbReference type="Gene3D" id="4.10.1240.30">
    <property type="match status" value="1"/>
</dbReference>
<feature type="domain" description="PSI" evidence="21">
    <location>
        <begin position="45"/>
        <end position="95"/>
    </location>
</feature>
<dbReference type="InterPro" id="IPR016201">
    <property type="entry name" value="PSI"/>
</dbReference>
<comment type="similarity">
    <text evidence="2 18">Belongs to the integrin beta chain family.</text>
</comment>
<protein>
    <recommendedName>
        <fullName evidence="18">Integrin beta</fullName>
    </recommendedName>
</protein>
<dbReference type="GO" id="GO:0007229">
    <property type="term" value="P:integrin-mediated signaling pathway"/>
    <property type="evidence" value="ECO:0007669"/>
    <property type="project" value="UniProtKB-KW"/>
</dbReference>
<feature type="disulfide bond" evidence="17">
    <location>
        <begin position="57"/>
        <end position="94"/>
    </location>
</feature>
<dbReference type="GO" id="GO:0007159">
    <property type="term" value="P:leukocyte cell-cell adhesion"/>
    <property type="evidence" value="ECO:0007669"/>
    <property type="project" value="TreeGrafter"/>
</dbReference>
<dbReference type="Proteomes" id="UP001108240">
    <property type="component" value="Unplaced"/>
</dbReference>
<feature type="disulfide bond" evidence="17">
    <location>
        <begin position="613"/>
        <end position="658"/>
    </location>
</feature>
<keyword evidence="3" id="KW-1003">Cell membrane</keyword>
<dbReference type="SMART" id="SM01242">
    <property type="entry name" value="Integrin_B_tail"/>
    <property type="match status" value="1"/>
</dbReference>
<feature type="disulfide bond" evidence="17">
    <location>
        <begin position="271"/>
        <end position="311"/>
    </location>
</feature>
<feature type="disulfide bond" evidence="17">
    <location>
        <begin position="643"/>
        <end position="711"/>
    </location>
</feature>
<feature type="disulfide bond" evidence="17">
    <location>
        <begin position="533"/>
        <end position="567"/>
    </location>
</feature>
<evidence type="ECO:0000259" key="20">
    <source>
        <dbReference type="SMART" id="SM00187"/>
    </source>
</evidence>
<dbReference type="PRINTS" id="PR01186">
    <property type="entry name" value="INTEGRINB"/>
</dbReference>
<feature type="disulfide bond" evidence="17">
    <location>
        <begin position="573"/>
        <end position="578"/>
    </location>
</feature>
<dbReference type="Pfam" id="PF00362">
    <property type="entry name" value="Integrin_beta"/>
    <property type="match status" value="1"/>
</dbReference>
<dbReference type="SMART" id="SM00187">
    <property type="entry name" value="INB"/>
    <property type="match status" value="1"/>
</dbReference>
<feature type="disulfide bond" evidence="17">
    <location>
        <begin position="216"/>
        <end position="223"/>
    </location>
</feature>
<dbReference type="Pfam" id="PF23106">
    <property type="entry name" value="EGF_Teneurin"/>
    <property type="match status" value="1"/>
</dbReference>
<dbReference type="PANTHER" id="PTHR10082">
    <property type="entry name" value="INTEGRIN BETA SUBUNIT"/>
    <property type="match status" value="1"/>
</dbReference>
<dbReference type="InterPro" id="IPR032695">
    <property type="entry name" value="Integrin_dom_sf"/>
</dbReference>
<dbReference type="GO" id="GO:0005925">
    <property type="term" value="C:focal adhesion"/>
    <property type="evidence" value="ECO:0007669"/>
    <property type="project" value="TreeGrafter"/>
</dbReference>
<name>A0A9J8CP65_CYPCA</name>
<keyword evidence="5 18" id="KW-0812">Transmembrane</keyword>
<feature type="disulfide bond" evidence="17">
    <location>
        <begin position="67"/>
        <end position="83"/>
    </location>
</feature>
<dbReference type="Gene3D" id="2.60.40.1510">
    <property type="entry name" value="ntegrin, alpha v. Chain A, domain 3"/>
    <property type="match status" value="1"/>
</dbReference>
<dbReference type="FunFam" id="3.30.1680.10:FF:000002">
    <property type="entry name" value="Integrin beta"/>
    <property type="match status" value="1"/>
</dbReference>
<evidence type="ECO:0000256" key="4">
    <source>
        <dbReference type="ARBA" id="ARBA00022536"/>
    </source>
</evidence>
<evidence type="ECO:0000256" key="8">
    <source>
        <dbReference type="ARBA" id="ARBA00022737"/>
    </source>
</evidence>
<dbReference type="AlphaFoldDB" id="A0A9J8CP65"/>
<feature type="disulfide bond" evidence="17">
    <location>
        <begin position="637"/>
        <end position="646"/>
    </location>
</feature>
<keyword evidence="4" id="KW-0245">EGF-like domain</keyword>
<dbReference type="InterPro" id="IPR036465">
    <property type="entry name" value="vWFA_dom_sf"/>
</dbReference>
<feature type="disulfide bond" evidence="17">
    <location>
        <begin position="618"/>
        <end position="627"/>
    </location>
</feature>
<dbReference type="SUPFAM" id="SSF103575">
    <property type="entry name" value="Plexin repeat"/>
    <property type="match status" value="1"/>
</dbReference>
<keyword evidence="12 19" id="KW-1133">Transmembrane helix</keyword>
<evidence type="ECO:0000256" key="10">
    <source>
        <dbReference type="ARBA" id="ARBA00022842"/>
    </source>
</evidence>
<feature type="disulfide bond" evidence="17">
    <location>
        <begin position="492"/>
        <end position="501"/>
    </location>
</feature>
<reference evidence="23" key="1">
    <citation type="submission" date="2025-08" db="UniProtKB">
        <authorList>
            <consortium name="Ensembl"/>
        </authorList>
    </citation>
    <scope>IDENTIFICATION</scope>
</reference>
<keyword evidence="9" id="KW-0106">Calcium</keyword>
<evidence type="ECO:0000256" key="19">
    <source>
        <dbReference type="SAM" id="Phobius"/>
    </source>
</evidence>
<evidence type="ECO:0000256" key="1">
    <source>
        <dbReference type="ARBA" id="ARBA00004251"/>
    </source>
</evidence>
<feature type="disulfide bond" evidence="17">
    <location>
        <begin position="408"/>
        <end position="420"/>
    </location>
</feature>
<evidence type="ECO:0000313" key="23">
    <source>
        <dbReference type="Ensembl" id="ENSCCRP00000167711.1"/>
    </source>
</evidence>
<proteinExistence type="inferred from homology"/>
<dbReference type="FunFam" id="3.40.50.410:FF:000002">
    <property type="entry name" value="Integrin beta"/>
    <property type="match status" value="1"/>
</dbReference>
<dbReference type="Gene3D" id="2.10.25.10">
    <property type="entry name" value="Laminin"/>
    <property type="match status" value="4"/>
</dbReference>
<dbReference type="FunFam" id="2.10.25.10:FF:000995">
    <property type="entry name" value="Integrin beta"/>
    <property type="match status" value="1"/>
</dbReference>
<dbReference type="OMA" id="DKETIPF"/>
<dbReference type="Gene3D" id="1.20.5.100">
    <property type="entry name" value="Cytochrome c1, transmembrane anchor, C-terminal"/>
    <property type="match status" value="1"/>
</dbReference>
<evidence type="ECO:0000259" key="21">
    <source>
        <dbReference type="SMART" id="SM00423"/>
    </source>
</evidence>
<evidence type="ECO:0000256" key="14">
    <source>
        <dbReference type="ARBA" id="ARBA00023136"/>
    </source>
</evidence>
<feature type="disulfide bond" evidence="17">
    <location>
        <begin position="503"/>
        <end position="517"/>
    </location>
</feature>
<feature type="disulfide bond" evidence="17">
    <location>
        <begin position="440"/>
        <end position="678"/>
    </location>
</feature>
<keyword evidence="11 18" id="KW-0130">Cell adhesion</keyword>
<feature type="disulfide bond" evidence="17">
    <location>
        <begin position="662"/>
        <end position="686"/>
    </location>
</feature>
<feature type="disulfide bond" evidence="17">
    <location>
        <begin position="531"/>
        <end position="536"/>
    </location>
</feature>
<feature type="disulfide bond" evidence="17">
    <location>
        <begin position="575"/>
        <end position="605"/>
    </location>
</feature>
<dbReference type="GeneTree" id="ENSGT01150000286983"/>
<dbReference type="SUPFAM" id="SSF69687">
    <property type="entry name" value="Integrin beta tail domain"/>
    <property type="match status" value="1"/>
</dbReference>
<evidence type="ECO:0000256" key="2">
    <source>
        <dbReference type="ARBA" id="ARBA00007449"/>
    </source>
</evidence>
<keyword evidence="14 19" id="KW-0472">Membrane</keyword>
<evidence type="ECO:0000256" key="11">
    <source>
        <dbReference type="ARBA" id="ARBA00022889"/>
    </source>
</evidence>
<dbReference type="GO" id="GO:0009986">
    <property type="term" value="C:cell surface"/>
    <property type="evidence" value="ECO:0007669"/>
    <property type="project" value="TreeGrafter"/>
</dbReference>
<feature type="disulfide bond" evidence="17">
    <location>
        <begin position="630"/>
        <end position="633"/>
    </location>
</feature>
<dbReference type="PIRSF" id="PIRSF002512">
    <property type="entry name" value="Integrin_B"/>
    <property type="match status" value="1"/>
</dbReference>
<dbReference type="GO" id="GO:0030593">
    <property type="term" value="P:neutrophil chemotaxis"/>
    <property type="evidence" value="ECO:0007669"/>
    <property type="project" value="TreeGrafter"/>
</dbReference>
<feature type="domain" description="Integrin beta subunit tail" evidence="22">
    <location>
        <begin position="637"/>
        <end position="716"/>
    </location>
</feature>
<feature type="transmembrane region" description="Helical" evidence="19">
    <location>
        <begin position="717"/>
        <end position="743"/>
    </location>
</feature>
<feature type="disulfide bond" evidence="17">
    <location>
        <begin position="538"/>
        <end position="552"/>
    </location>
</feature>
<evidence type="ECO:0000256" key="16">
    <source>
        <dbReference type="ARBA" id="ARBA00023180"/>
    </source>
</evidence>
<dbReference type="SUPFAM" id="SSF57196">
    <property type="entry name" value="EGF/Laminin"/>
    <property type="match status" value="1"/>
</dbReference>
<keyword evidence="24" id="KW-1185">Reference proteome</keyword>
<evidence type="ECO:0000256" key="12">
    <source>
        <dbReference type="ARBA" id="ARBA00022989"/>
    </source>
</evidence>
<evidence type="ECO:0000256" key="3">
    <source>
        <dbReference type="ARBA" id="ARBA00022475"/>
    </source>
</evidence>
<evidence type="ECO:0000256" key="9">
    <source>
        <dbReference type="ARBA" id="ARBA00022837"/>
    </source>
</evidence>
<keyword evidence="6" id="KW-0479">Metal-binding</keyword>
<dbReference type="Gene3D" id="3.30.1680.10">
    <property type="entry name" value="ligand-binding face of the semaphorins, domain 2"/>
    <property type="match status" value="1"/>
</dbReference>
<comment type="subcellular location">
    <subcellularLocation>
        <location evidence="1 18">Cell membrane</location>
        <topology evidence="1 18">Single-pass type I membrane protein</topology>
    </subcellularLocation>
</comment>
<dbReference type="InterPro" id="IPR036349">
    <property type="entry name" value="Integrin_bsu_tail_dom_sf"/>
</dbReference>
<keyword evidence="13 18" id="KW-0401">Integrin</keyword>
<dbReference type="Pfam" id="PF23105">
    <property type="entry name" value="EGF_integrin"/>
    <property type="match status" value="1"/>
</dbReference>
<dbReference type="GO" id="GO:0007160">
    <property type="term" value="P:cell-matrix adhesion"/>
    <property type="evidence" value="ECO:0007669"/>
    <property type="project" value="TreeGrafter"/>
</dbReference>
<evidence type="ECO:0000256" key="6">
    <source>
        <dbReference type="ARBA" id="ARBA00022723"/>
    </source>
</evidence>
<dbReference type="Ensembl" id="ENSCCRT00000136951.1">
    <property type="protein sequence ID" value="ENSCCRP00000167711.1"/>
    <property type="gene ID" value="ENSCCRG00000023610.2"/>
</dbReference>
<dbReference type="InterPro" id="IPR015812">
    <property type="entry name" value="Integrin_bsu"/>
</dbReference>
<dbReference type="GO" id="GO:0005178">
    <property type="term" value="F:integrin binding"/>
    <property type="evidence" value="ECO:0007669"/>
    <property type="project" value="TreeGrafter"/>
</dbReference>
<dbReference type="FunFam" id="2.10.25.10:FF:000785">
    <property type="entry name" value="Integrin beta"/>
    <property type="match status" value="1"/>
</dbReference>
<dbReference type="InterPro" id="IPR057243">
    <property type="entry name" value="Integrin_I-EGF_CS"/>
</dbReference>
<dbReference type="InterPro" id="IPR057073">
    <property type="entry name" value="EGF_integrin_2"/>
</dbReference>
<feature type="disulfide bond" evidence="17">
    <location>
        <begin position="487"/>
        <end position="525"/>
    </location>
</feature>
<keyword evidence="10" id="KW-0460">Magnesium</keyword>
<sequence length="832" mass="92885">MLWWIRSQFETSFRRAQLFLDLDTASPCLKNFGSFKLFVAVYTEQCLKASVNTCGDCIKSGPGCAWCKDLNFTKTGEQEAARCDTPAVLKEKGCPPTDIINPKNDFIKISNKPLKAGENPVQIQPQEIQLDLRPGMPYTFQLHFKRAQGYPVDLYYLMDLSYSMKDDLENVKNLGNDLLKELNKITGSARIGFGSFVDKTLLPYTDTNEAKLKRPCSDKNEPCQPAFGFQHVLPLTKDGDKFKSMVAEQHISGNLDPPEGSLDAIMQAAVCVNEIGWGNSTRLLVLATDDGFHMAGDGKLAAILEPNRETCQLVDRKYSKSTLWDYPSVGQVARKLEEQNIQPIFAVTKKMETELSKLIPKSAVGVLSEDSGNVVNLIVDAYNSLSSEVIMAHEALPEFISVKYTSDCKDGEKPSDRGKCDNVNIGTEVIFDVTVTVDRCINSQSFLIGPLGFNEKLKVNVRTRCDCECDDINQPHPHCKEKGKVVCGSCRCDPGFLGQHCECQVGQKDVASLKAQCQKDNGTECEGKGDCVCGRCQCHLTEGGNNFYGEFCECDDEHCEKYANKQCAGHGKCKCGRCECNEGYEGAACQCAKSDEDCKIDGIVCHERGKCVCNQCVCQGGYKGPSCKVCPTCQRPCQESGSCVECLAFGTGPFEKNCLENCKHLQHVMVEKLIKHDCRVKDKEGCWMLFTMTEQLGFDKYIVNVLKDRECPEGPNIAAIVGGSIAAVALIGLLILLIIKGVLYASDLREWKRFEKDRKHEKTSVSSVFFIHKTPTLYIRANCLKLFSIHAVYEADYVFISFYRVPTRYSRMLRPQFKTQHFLEIHERTCWC</sequence>
<dbReference type="GO" id="GO:0033627">
    <property type="term" value="P:cell adhesion mediated by integrin"/>
    <property type="evidence" value="ECO:0007669"/>
    <property type="project" value="TreeGrafter"/>
</dbReference>
<dbReference type="InterPro" id="IPR033760">
    <property type="entry name" value="Integrin_beta_N"/>
</dbReference>
<evidence type="ECO:0000256" key="13">
    <source>
        <dbReference type="ARBA" id="ARBA00023037"/>
    </source>
</evidence>
<evidence type="ECO:0000259" key="22">
    <source>
        <dbReference type="SMART" id="SM01242"/>
    </source>
</evidence>